<comment type="caution">
    <text evidence="4">The sequence shown here is derived from an EMBL/GenBank/DDBJ whole genome shotgun (WGS) entry which is preliminary data.</text>
</comment>
<evidence type="ECO:0000256" key="1">
    <source>
        <dbReference type="ARBA" id="ARBA00006464"/>
    </source>
</evidence>
<accession>N0E1N0</accession>
<evidence type="ECO:0000313" key="4">
    <source>
        <dbReference type="EMBL" id="CCH70772.1"/>
    </source>
</evidence>
<sequence>MPHVERRRYDVAKRAIDVTVSAVGLVVSAPVQLVTAAVVLAAHGRPVLFRQPRPGRDGVVFELVKFRTMRRPDAAHVTDADRLTSVGRFLRSTSLDELPTLWNVLKGDMSLVGPRPLLVEYLPRYSPEQARRHEVRPGVTGLAQVSGRNGVAWEDKFALDVEYVDTRSLTLDLVILARTVCCVVKRQGISGGGEATMSVFMGSPAVRVGDDVA</sequence>
<evidence type="ECO:0000256" key="2">
    <source>
        <dbReference type="SAM" id="Phobius"/>
    </source>
</evidence>
<keyword evidence="2" id="KW-1133">Transmembrane helix</keyword>
<organism evidence="4 5">
    <name type="scientific">Phycicoccus elongatus Lp2</name>
    <dbReference type="NCBI Taxonomy" id="1193181"/>
    <lineage>
        <taxon>Bacteria</taxon>
        <taxon>Bacillati</taxon>
        <taxon>Actinomycetota</taxon>
        <taxon>Actinomycetes</taxon>
        <taxon>Micrococcales</taxon>
        <taxon>Intrasporangiaceae</taxon>
        <taxon>Phycicoccus</taxon>
    </lineage>
</organism>
<evidence type="ECO:0000259" key="3">
    <source>
        <dbReference type="Pfam" id="PF02397"/>
    </source>
</evidence>
<feature type="domain" description="Bacterial sugar transferase" evidence="3">
    <location>
        <begin position="13"/>
        <end position="184"/>
    </location>
</feature>
<comment type="similarity">
    <text evidence="1">Belongs to the bacterial sugar transferase family.</text>
</comment>
<dbReference type="Pfam" id="PF02397">
    <property type="entry name" value="Bac_transf"/>
    <property type="match status" value="1"/>
</dbReference>
<evidence type="ECO:0000313" key="5">
    <source>
        <dbReference type="Proteomes" id="UP000013167"/>
    </source>
</evidence>
<name>N0E1N0_9MICO</name>
<protein>
    <submittedName>
        <fullName evidence="4">Putative phosphotransferase involved in extracellular matrix synthesis</fullName>
        <ecNumber evidence="4">2.7.-.-</ecNumber>
    </submittedName>
</protein>
<dbReference type="EC" id="2.7.-.-" evidence="4"/>
<dbReference type="InterPro" id="IPR003362">
    <property type="entry name" value="Bact_transf"/>
</dbReference>
<proteinExistence type="inferred from homology"/>
<dbReference type="Proteomes" id="UP000013167">
    <property type="component" value="Unassembled WGS sequence"/>
</dbReference>
<dbReference type="RefSeq" id="WP_010850615.1">
    <property type="nucleotide sequence ID" value="NZ_HF570956.1"/>
</dbReference>
<dbReference type="PANTHER" id="PTHR30576">
    <property type="entry name" value="COLANIC BIOSYNTHESIS UDP-GLUCOSE LIPID CARRIER TRANSFERASE"/>
    <property type="match status" value="1"/>
</dbReference>
<dbReference type="PANTHER" id="PTHR30576:SF8">
    <property type="entry name" value="UNDECAPRENYL-PHOSPHATE GALACTOSE PHOSPHOTRANSFERASE"/>
    <property type="match status" value="1"/>
</dbReference>
<keyword evidence="2" id="KW-0472">Membrane</keyword>
<dbReference type="GO" id="GO:0016780">
    <property type="term" value="F:phosphotransferase activity, for other substituted phosphate groups"/>
    <property type="evidence" value="ECO:0007669"/>
    <property type="project" value="TreeGrafter"/>
</dbReference>
<dbReference type="eggNOG" id="COG2148">
    <property type="taxonomic scope" value="Bacteria"/>
</dbReference>
<reference evidence="4 5" key="1">
    <citation type="journal article" date="2013" name="ISME J.">
        <title>A metabolic model for members of the genus Tetrasphaera involved in enhanced biological phosphorus removal.</title>
        <authorList>
            <person name="Kristiansen R."/>
            <person name="Nguyen H.T.T."/>
            <person name="Saunders A.M."/>
            <person name="Nielsen J.L."/>
            <person name="Wimmer R."/>
            <person name="Le V.Q."/>
            <person name="McIlroy S.J."/>
            <person name="Petrovski S."/>
            <person name="Seviour R.J."/>
            <person name="Calteau A."/>
            <person name="Nielsen K.L."/>
            <person name="Nielsen P.H."/>
        </authorList>
    </citation>
    <scope>NUCLEOTIDE SEQUENCE [LARGE SCALE GENOMIC DNA]</scope>
    <source>
        <strain evidence="4 5">Lp2</strain>
    </source>
</reference>
<keyword evidence="2" id="KW-0812">Transmembrane</keyword>
<keyword evidence="4" id="KW-0808">Transferase</keyword>
<gene>
    <name evidence="4" type="primary">epsL</name>
    <name evidence="4" type="ORF">BN10_670017</name>
</gene>
<dbReference type="AlphaFoldDB" id="N0E1N0"/>
<dbReference type="STRING" id="1193181.BN10_670017"/>
<dbReference type="HOGENOM" id="CLU_024920_1_4_11"/>
<dbReference type="EMBL" id="CAIZ01000138">
    <property type="protein sequence ID" value="CCH70772.1"/>
    <property type="molecule type" value="Genomic_DNA"/>
</dbReference>
<feature type="transmembrane region" description="Helical" evidence="2">
    <location>
        <begin position="20"/>
        <end position="43"/>
    </location>
</feature>
<keyword evidence="5" id="KW-1185">Reference proteome</keyword>